<dbReference type="InterPro" id="IPR046540">
    <property type="entry name" value="DMFA2_C"/>
</dbReference>
<name>A0A5B8JGY1_9ACTN</name>
<dbReference type="Pfam" id="PF20254">
    <property type="entry name" value="DMFA2_C"/>
    <property type="match status" value="1"/>
</dbReference>
<evidence type="ECO:0000259" key="1">
    <source>
        <dbReference type="Pfam" id="PF20254"/>
    </source>
</evidence>
<dbReference type="EMBL" id="CP042266">
    <property type="protein sequence ID" value="QDY80756.1"/>
    <property type="molecule type" value="Genomic_DNA"/>
</dbReference>
<keyword evidence="3" id="KW-1185">Reference proteome</keyword>
<dbReference type="KEGG" id="sqz:FQU76_04680"/>
<dbReference type="OrthoDB" id="505641at2"/>
<evidence type="ECO:0000313" key="2">
    <source>
        <dbReference type="EMBL" id="QDY80756.1"/>
    </source>
</evidence>
<evidence type="ECO:0000313" key="3">
    <source>
        <dbReference type="Proteomes" id="UP000320580"/>
    </source>
</evidence>
<proteinExistence type="predicted"/>
<accession>A0A5B8JGY1</accession>
<gene>
    <name evidence="2" type="ORF">FQU76_04680</name>
</gene>
<sequence length="426" mass="47495">MHVSTTAPGFTVSAYRVGWYGGARARLVWRSDRLPGHRAPAARFLPDTRTVRADWPRTTTVRTDGWPPGAYLLRLDADHGHQRYVPLVVRSPSAEGRTVVMHAVATWQAYNTWGGYDLYRGHDGSYDSRAYAVSFDRPYNADGAEKFLAYERALVVLAERLGIPLAYTTGLDVHQDRDALRGARAVLSLGHDEYWTPEQRQRVAEARDAGTNLAFLGANCCYRRIRPQEGPPGELRTVVCYKTDYRRDPYLASHPRFPTNDFRQAPAPDPESRLIGVLYEGFPTDAPYVVHSPDHWLFEGTGVRRGDRFDHLVGVEYDRVMPEMPTPRPLEILAHSPLVCRGRSSHADSSYYTAPSGAGVFSTGTMRWVEGLMAGTTENGRNHAMDASTGAFTTRTTENLLRAFAEGPAATVRPRPRDNVATVYAV</sequence>
<organism evidence="2 3">
    <name type="scientific">Streptomyces qinzhouensis</name>
    <dbReference type="NCBI Taxonomy" id="2599401"/>
    <lineage>
        <taxon>Bacteria</taxon>
        <taxon>Bacillati</taxon>
        <taxon>Actinomycetota</taxon>
        <taxon>Actinomycetes</taxon>
        <taxon>Kitasatosporales</taxon>
        <taxon>Streptomycetaceae</taxon>
        <taxon>Streptomyces</taxon>
    </lineage>
</organism>
<feature type="domain" description="N,N-dimethylformamidase beta subunit-like C-terminal" evidence="1">
    <location>
        <begin position="11"/>
        <end position="374"/>
    </location>
</feature>
<dbReference type="AlphaFoldDB" id="A0A5B8JGY1"/>
<protein>
    <recommendedName>
        <fullName evidence="1">N,N-dimethylformamidase beta subunit-like C-terminal domain-containing protein</fullName>
    </recommendedName>
</protein>
<reference evidence="2 3" key="1">
    <citation type="submission" date="2019-07" db="EMBL/GenBank/DDBJ databases">
        <authorList>
            <person name="Zhu P."/>
        </authorList>
    </citation>
    <scope>NUCLEOTIDE SEQUENCE [LARGE SCALE GENOMIC DNA]</scope>
    <source>
        <strain evidence="2 3">SSL-25</strain>
    </source>
</reference>
<dbReference type="Proteomes" id="UP000320580">
    <property type="component" value="Chromosome"/>
</dbReference>